<protein>
    <submittedName>
        <fullName evidence="1">Uncharacterized protein</fullName>
    </submittedName>
</protein>
<comment type="caution">
    <text evidence="1">The sequence shown here is derived from an EMBL/GenBank/DDBJ whole genome shotgun (WGS) entry which is preliminary data.</text>
</comment>
<dbReference type="EMBL" id="VSSQ01030333">
    <property type="protein sequence ID" value="MPM80829.1"/>
    <property type="molecule type" value="Genomic_DNA"/>
</dbReference>
<gene>
    <name evidence="1" type="ORF">SDC9_127880</name>
</gene>
<reference evidence="1" key="1">
    <citation type="submission" date="2019-08" db="EMBL/GenBank/DDBJ databases">
        <authorList>
            <person name="Kucharzyk K."/>
            <person name="Murdoch R.W."/>
            <person name="Higgins S."/>
            <person name="Loffler F."/>
        </authorList>
    </citation>
    <scope>NUCLEOTIDE SEQUENCE</scope>
</reference>
<name>A0A645CVB4_9ZZZZ</name>
<organism evidence="1">
    <name type="scientific">bioreactor metagenome</name>
    <dbReference type="NCBI Taxonomy" id="1076179"/>
    <lineage>
        <taxon>unclassified sequences</taxon>
        <taxon>metagenomes</taxon>
        <taxon>ecological metagenomes</taxon>
    </lineage>
</organism>
<accession>A0A645CVB4</accession>
<proteinExistence type="predicted"/>
<sequence>MSPPLRDELSLIIQQIIKERTGGLAGHFHFTDLDGAMLSISLPFVFPHQPPLDVLGVSGCLVPG</sequence>
<evidence type="ECO:0000313" key="1">
    <source>
        <dbReference type="EMBL" id="MPM80829.1"/>
    </source>
</evidence>
<dbReference type="AlphaFoldDB" id="A0A645CVB4"/>